<comment type="caution">
    <text evidence="1">The sequence shown here is derived from an EMBL/GenBank/DDBJ whole genome shotgun (WGS) entry which is preliminary data.</text>
</comment>
<reference evidence="1 2" key="1">
    <citation type="submission" date="2019-04" db="EMBL/GenBank/DDBJ databases">
        <title>Draft genome sequence of Robertkochia marina CC-AMO-30D.</title>
        <authorList>
            <person name="Hameed A."/>
            <person name="Lin S.-Y."/>
            <person name="Shahina M."/>
            <person name="Lai W.-A."/>
            <person name="Young C.-C."/>
        </authorList>
    </citation>
    <scope>NUCLEOTIDE SEQUENCE [LARGE SCALE GENOMIC DNA]</scope>
    <source>
        <strain evidence="1 2">CC-AMO-30D</strain>
    </source>
</reference>
<accession>A0A4S3M1I1</accession>
<sequence length="164" mass="17865">MIFTGVVITACEKDDICPPDSGTTAYLKVGFFDIQDREVPKAVPRLRIVGVGKDITVGTFADRSSQTEVALPLKNYDTASEFFLVQDSASDSTGAEIGNIDRLAVNYQTNERFISRGCGYAVTYTLNQVTQNPGGSDPSPWILALEVTESGVEPQDTLHVKIYH</sequence>
<evidence type="ECO:0000313" key="2">
    <source>
        <dbReference type="Proteomes" id="UP000305939"/>
    </source>
</evidence>
<proteinExistence type="predicted"/>
<organism evidence="1 2">
    <name type="scientific">Robertkochia marina</name>
    <dbReference type="NCBI Taxonomy" id="1227945"/>
    <lineage>
        <taxon>Bacteria</taxon>
        <taxon>Pseudomonadati</taxon>
        <taxon>Bacteroidota</taxon>
        <taxon>Flavobacteriia</taxon>
        <taxon>Flavobacteriales</taxon>
        <taxon>Flavobacteriaceae</taxon>
        <taxon>Robertkochia</taxon>
    </lineage>
</organism>
<dbReference type="Pfam" id="PF20050">
    <property type="entry name" value="DUF6452"/>
    <property type="match status" value="1"/>
</dbReference>
<name>A0A4S3M1I1_9FLAO</name>
<dbReference type="Proteomes" id="UP000305939">
    <property type="component" value="Unassembled WGS sequence"/>
</dbReference>
<protein>
    <submittedName>
        <fullName evidence="1">Uncharacterized protein</fullName>
    </submittedName>
</protein>
<dbReference type="InterPro" id="IPR045607">
    <property type="entry name" value="DUF6452"/>
</dbReference>
<dbReference type="OrthoDB" id="663527at2"/>
<keyword evidence="2" id="KW-1185">Reference proteome</keyword>
<dbReference type="AlphaFoldDB" id="A0A4S3M1I1"/>
<dbReference type="EMBL" id="SSMC01000003">
    <property type="protein sequence ID" value="THD66843.1"/>
    <property type="molecule type" value="Genomic_DNA"/>
</dbReference>
<gene>
    <name evidence="1" type="ORF">E7Z59_11980</name>
</gene>
<evidence type="ECO:0000313" key="1">
    <source>
        <dbReference type="EMBL" id="THD66843.1"/>
    </source>
</evidence>